<keyword evidence="1" id="KW-0106">Calcium</keyword>
<dbReference type="PROSITE" id="PS50222">
    <property type="entry name" value="EF_HAND_2"/>
    <property type="match status" value="1"/>
</dbReference>
<proteinExistence type="predicted"/>
<evidence type="ECO:0000313" key="3">
    <source>
        <dbReference type="EnsemblProtists" id="EOD29735"/>
    </source>
</evidence>
<dbReference type="HOGENOM" id="CLU_1565810_0_0_1"/>
<dbReference type="InterPro" id="IPR018247">
    <property type="entry name" value="EF_Hand_1_Ca_BS"/>
</dbReference>
<dbReference type="SUPFAM" id="SSF47473">
    <property type="entry name" value="EF-hand"/>
    <property type="match status" value="1"/>
</dbReference>
<dbReference type="InterPro" id="IPR011992">
    <property type="entry name" value="EF-hand-dom_pair"/>
</dbReference>
<feature type="domain" description="EF-hand" evidence="2">
    <location>
        <begin position="1"/>
        <end position="30"/>
    </location>
</feature>
<protein>
    <recommendedName>
        <fullName evidence="2">EF-hand domain-containing protein</fullName>
    </recommendedName>
</protein>
<evidence type="ECO:0000256" key="1">
    <source>
        <dbReference type="ARBA" id="ARBA00022837"/>
    </source>
</evidence>
<name>A0A0D3K1V0_EMIH1</name>
<dbReference type="Gene3D" id="1.10.238.10">
    <property type="entry name" value="EF-hand"/>
    <property type="match status" value="1"/>
</dbReference>
<dbReference type="RefSeq" id="XP_005782164.1">
    <property type="nucleotide sequence ID" value="XM_005782107.1"/>
</dbReference>
<reference evidence="4" key="1">
    <citation type="journal article" date="2013" name="Nature">
        <title>Pan genome of the phytoplankton Emiliania underpins its global distribution.</title>
        <authorList>
            <person name="Read B.A."/>
            <person name="Kegel J."/>
            <person name="Klute M.J."/>
            <person name="Kuo A."/>
            <person name="Lefebvre S.C."/>
            <person name="Maumus F."/>
            <person name="Mayer C."/>
            <person name="Miller J."/>
            <person name="Monier A."/>
            <person name="Salamov A."/>
            <person name="Young J."/>
            <person name="Aguilar M."/>
            <person name="Claverie J.M."/>
            <person name="Frickenhaus S."/>
            <person name="Gonzalez K."/>
            <person name="Herman E.K."/>
            <person name="Lin Y.C."/>
            <person name="Napier J."/>
            <person name="Ogata H."/>
            <person name="Sarno A.F."/>
            <person name="Shmutz J."/>
            <person name="Schroeder D."/>
            <person name="de Vargas C."/>
            <person name="Verret F."/>
            <person name="von Dassow P."/>
            <person name="Valentin K."/>
            <person name="Van de Peer Y."/>
            <person name="Wheeler G."/>
            <person name="Dacks J.B."/>
            <person name="Delwiche C.F."/>
            <person name="Dyhrman S.T."/>
            <person name="Glockner G."/>
            <person name="John U."/>
            <person name="Richards T."/>
            <person name="Worden A.Z."/>
            <person name="Zhang X."/>
            <person name="Grigoriev I.V."/>
            <person name="Allen A.E."/>
            <person name="Bidle K."/>
            <person name="Borodovsky M."/>
            <person name="Bowler C."/>
            <person name="Brownlee C."/>
            <person name="Cock J.M."/>
            <person name="Elias M."/>
            <person name="Gladyshev V.N."/>
            <person name="Groth M."/>
            <person name="Guda C."/>
            <person name="Hadaegh A."/>
            <person name="Iglesias-Rodriguez M.D."/>
            <person name="Jenkins J."/>
            <person name="Jones B.M."/>
            <person name="Lawson T."/>
            <person name="Leese F."/>
            <person name="Lindquist E."/>
            <person name="Lobanov A."/>
            <person name="Lomsadze A."/>
            <person name="Malik S.B."/>
            <person name="Marsh M.E."/>
            <person name="Mackinder L."/>
            <person name="Mock T."/>
            <person name="Mueller-Roeber B."/>
            <person name="Pagarete A."/>
            <person name="Parker M."/>
            <person name="Probert I."/>
            <person name="Quesneville H."/>
            <person name="Raines C."/>
            <person name="Rensing S.A."/>
            <person name="Riano-Pachon D.M."/>
            <person name="Richier S."/>
            <person name="Rokitta S."/>
            <person name="Shiraiwa Y."/>
            <person name="Soanes D.M."/>
            <person name="van der Giezen M."/>
            <person name="Wahlund T.M."/>
            <person name="Williams B."/>
            <person name="Wilson W."/>
            <person name="Wolfe G."/>
            <person name="Wurch L.L."/>
        </authorList>
    </citation>
    <scope>NUCLEOTIDE SEQUENCE</scope>
</reference>
<keyword evidence="4" id="KW-1185">Reference proteome</keyword>
<dbReference type="AlphaFoldDB" id="A0A0D3K1V0"/>
<dbReference type="EnsemblProtists" id="EOD29735">
    <property type="protein sequence ID" value="EOD29735"/>
    <property type="gene ID" value="EMIHUDRAFT_442714"/>
</dbReference>
<dbReference type="Proteomes" id="UP000013827">
    <property type="component" value="Unassembled WGS sequence"/>
</dbReference>
<sequence>MAAFREYDSDADGFLTPPEVLTFLQGHGLHYVADRAFVPVDDNVQFGDFKSLLLDTCILSLYASDGKIQLSKEVPLMDKVCEEFFRGADLDGNFVISPQDRLELEVLFGRIHMASHAGTYYAVYAKEGYGGGISMDGFKHMLLGEAPEASYHDEVLTAAEYQHESFNSYRH</sequence>
<dbReference type="PROSITE" id="PS00018">
    <property type="entry name" value="EF_HAND_1"/>
    <property type="match status" value="1"/>
</dbReference>
<reference evidence="3" key="2">
    <citation type="submission" date="2024-10" db="UniProtKB">
        <authorList>
            <consortium name="EnsemblProtists"/>
        </authorList>
    </citation>
    <scope>IDENTIFICATION</scope>
</reference>
<dbReference type="InterPro" id="IPR002048">
    <property type="entry name" value="EF_hand_dom"/>
</dbReference>
<dbReference type="KEGG" id="ehx:EMIHUDRAFT_442714"/>
<dbReference type="GO" id="GO:0005509">
    <property type="term" value="F:calcium ion binding"/>
    <property type="evidence" value="ECO:0007669"/>
    <property type="project" value="InterPro"/>
</dbReference>
<evidence type="ECO:0000313" key="4">
    <source>
        <dbReference type="Proteomes" id="UP000013827"/>
    </source>
</evidence>
<dbReference type="GeneID" id="17275009"/>
<accession>A0A0D3K1V0</accession>
<organism evidence="3 4">
    <name type="scientific">Emiliania huxleyi (strain CCMP1516)</name>
    <dbReference type="NCBI Taxonomy" id="280463"/>
    <lineage>
        <taxon>Eukaryota</taxon>
        <taxon>Haptista</taxon>
        <taxon>Haptophyta</taxon>
        <taxon>Prymnesiophyceae</taxon>
        <taxon>Isochrysidales</taxon>
        <taxon>Noelaerhabdaceae</taxon>
        <taxon>Emiliania</taxon>
    </lineage>
</organism>
<dbReference type="PaxDb" id="2903-EOD29735"/>
<evidence type="ECO:0000259" key="2">
    <source>
        <dbReference type="PROSITE" id="PS50222"/>
    </source>
</evidence>